<evidence type="ECO:0000259" key="9">
    <source>
        <dbReference type="SMART" id="SM00848"/>
    </source>
</evidence>
<dbReference type="PROSITE" id="PS00640">
    <property type="entry name" value="THIOL_PROTEASE_ASN"/>
    <property type="match status" value="1"/>
</dbReference>
<dbReference type="InterPro" id="IPR038765">
    <property type="entry name" value="Papain-like_cys_pep_sf"/>
</dbReference>
<evidence type="ECO:0000259" key="8">
    <source>
        <dbReference type="SMART" id="SM00645"/>
    </source>
</evidence>
<accession>A0AAV2BRW3</accession>
<dbReference type="EMBL" id="CAXIEN010000482">
    <property type="protein sequence ID" value="CAL1299003.1"/>
    <property type="molecule type" value="Genomic_DNA"/>
</dbReference>
<dbReference type="SMART" id="SM00645">
    <property type="entry name" value="Pept_C1"/>
    <property type="match status" value="1"/>
</dbReference>
<dbReference type="AlphaFoldDB" id="A0AAV2BRW3"/>
<evidence type="ECO:0000256" key="5">
    <source>
        <dbReference type="ARBA" id="ARBA00023145"/>
    </source>
</evidence>
<dbReference type="PANTHER" id="PTHR12411">
    <property type="entry name" value="CYSTEINE PROTEASE FAMILY C1-RELATED"/>
    <property type="match status" value="1"/>
</dbReference>
<dbReference type="PROSITE" id="PS00139">
    <property type="entry name" value="THIOL_PROTEASE_CYS"/>
    <property type="match status" value="1"/>
</dbReference>
<comment type="caution">
    <text evidence="10">The sequence shown here is derived from an EMBL/GenBank/DDBJ whole genome shotgun (WGS) entry which is preliminary data.</text>
</comment>
<dbReference type="Gene3D" id="3.90.70.10">
    <property type="entry name" value="Cysteine proteinases"/>
    <property type="match status" value="1"/>
</dbReference>
<dbReference type="Proteomes" id="UP001497382">
    <property type="component" value="Unassembled WGS sequence"/>
</dbReference>
<dbReference type="FunFam" id="3.90.70.10:FF:000006">
    <property type="entry name" value="Cathepsin S"/>
    <property type="match status" value="1"/>
</dbReference>
<dbReference type="InterPro" id="IPR000668">
    <property type="entry name" value="Peptidase_C1A_C"/>
</dbReference>
<dbReference type="InterPro" id="IPR013128">
    <property type="entry name" value="Peptidase_C1A"/>
</dbReference>
<keyword evidence="4" id="KW-0788">Thiol protease</keyword>
<feature type="chain" id="PRO_5043729695" evidence="7">
    <location>
        <begin position="20"/>
        <end position="350"/>
    </location>
</feature>
<dbReference type="GO" id="GO:0006508">
    <property type="term" value="P:proteolysis"/>
    <property type="evidence" value="ECO:0007669"/>
    <property type="project" value="UniProtKB-KW"/>
</dbReference>
<evidence type="ECO:0000256" key="7">
    <source>
        <dbReference type="SAM" id="SignalP"/>
    </source>
</evidence>
<keyword evidence="7" id="KW-0732">Signal</keyword>
<dbReference type="Pfam" id="PF00112">
    <property type="entry name" value="Peptidase_C1"/>
    <property type="match status" value="1"/>
</dbReference>
<dbReference type="PRINTS" id="PR00705">
    <property type="entry name" value="PAPAIN"/>
</dbReference>
<proteinExistence type="inferred from homology"/>
<keyword evidence="2" id="KW-0645">Protease</keyword>
<dbReference type="GO" id="GO:0008234">
    <property type="term" value="F:cysteine-type peptidase activity"/>
    <property type="evidence" value="ECO:0007669"/>
    <property type="project" value="UniProtKB-KW"/>
</dbReference>
<evidence type="ECO:0000256" key="2">
    <source>
        <dbReference type="ARBA" id="ARBA00022670"/>
    </source>
</evidence>
<evidence type="ECO:0000256" key="4">
    <source>
        <dbReference type="ARBA" id="ARBA00022807"/>
    </source>
</evidence>
<dbReference type="PROSITE" id="PS00639">
    <property type="entry name" value="THIOL_PROTEASE_HIS"/>
    <property type="match status" value="1"/>
</dbReference>
<dbReference type="SUPFAM" id="SSF54001">
    <property type="entry name" value="Cysteine proteinases"/>
    <property type="match status" value="1"/>
</dbReference>
<gene>
    <name evidence="10" type="ORF">LARSCL_LOCUS21108</name>
</gene>
<evidence type="ECO:0000313" key="10">
    <source>
        <dbReference type="EMBL" id="CAL1299003.1"/>
    </source>
</evidence>
<keyword evidence="6" id="KW-1015">Disulfide bond</keyword>
<dbReference type="Pfam" id="PF08246">
    <property type="entry name" value="Inhibitor_I29"/>
    <property type="match status" value="1"/>
</dbReference>
<dbReference type="InterPro" id="IPR025660">
    <property type="entry name" value="Pept_his_AS"/>
</dbReference>
<dbReference type="SMART" id="SM00848">
    <property type="entry name" value="Inhibitor_I29"/>
    <property type="match status" value="1"/>
</dbReference>
<dbReference type="InterPro" id="IPR039417">
    <property type="entry name" value="Peptidase_C1A_papain-like"/>
</dbReference>
<evidence type="ECO:0000256" key="6">
    <source>
        <dbReference type="ARBA" id="ARBA00023157"/>
    </source>
</evidence>
<dbReference type="InterPro" id="IPR025661">
    <property type="entry name" value="Pept_asp_AS"/>
</dbReference>
<evidence type="ECO:0000256" key="3">
    <source>
        <dbReference type="ARBA" id="ARBA00022801"/>
    </source>
</evidence>
<evidence type="ECO:0000313" key="11">
    <source>
        <dbReference type="Proteomes" id="UP001497382"/>
    </source>
</evidence>
<comment type="similarity">
    <text evidence="1">Belongs to the peptidase C1 family.</text>
</comment>
<keyword evidence="11" id="KW-1185">Reference proteome</keyword>
<dbReference type="InterPro" id="IPR000169">
    <property type="entry name" value="Pept_cys_AS"/>
</dbReference>
<dbReference type="CDD" id="cd02248">
    <property type="entry name" value="Peptidase_C1A"/>
    <property type="match status" value="1"/>
</dbReference>
<evidence type="ECO:0000256" key="1">
    <source>
        <dbReference type="ARBA" id="ARBA00008455"/>
    </source>
</evidence>
<protein>
    <submittedName>
        <fullName evidence="10">Uncharacterized protein</fullName>
    </submittedName>
</protein>
<reference evidence="10 11" key="1">
    <citation type="submission" date="2024-04" db="EMBL/GenBank/DDBJ databases">
        <authorList>
            <person name="Rising A."/>
            <person name="Reimegard J."/>
            <person name="Sonavane S."/>
            <person name="Akerstrom W."/>
            <person name="Nylinder S."/>
            <person name="Hedman E."/>
            <person name="Kallberg Y."/>
        </authorList>
    </citation>
    <scope>NUCLEOTIDE SEQUENCE [LARGE SCALE GENOMIC DNA]</scope>
</reference>
<feature type="domain" description="Peptidase C1A papain C-terminal" evidence="8">
    <location>
        <begin position="132"/>
        <end position="349"/>
    </location>
</feature>
<feature type="domain" description="Cathepsin propeptide inhibitor" evidence="9">
    <location>
        <begin position="49"/>
        <end position="104"/>
    </location>
</feature>
<dbReference type="InterPro" id="IPR013201">
    <property type="entry name" value="Prot_inhib_I29"/>
</dbReference>
<sequence>MIMQKILIFSVFAIATCHAFSIPLLPELDPLLNALPQVPIRDDISNSIWDIFKDVFDKTYDEQEEILRRSILLQRIISIVRFNLRNLTYTLGLNKYSDLTHEEYMKNLNGFKIGNKSRMNPEPFIPPNITKLPDEVDWRDEGLVTEVKDQGLCGSCWAFASTGSLEGQTKKKTGNLISLSEQNLVDCVSAIENSGCDGGWMDPAFDQVKKEKGIDTEKSYPYVGIQDSCFFNPLTVGGTCKAYVDIPSGDENGLKQAVATVGPIAVAIYAEDERFHSYKSGIYDHPACPNEEESLTHAVLVVGYGTENGLDYWLVKNSWGSTWGMDGYIKMSRNKNNQCGIATKASYPVV</sequence>
<organism evidence="10 11">
    <name type="scientific">Larinioides sclopetarius</name>
    <dbReference type="NCBI Taxonomy" id="280406"/>
    <lineage>
        <taxon>Eukaryota</taxon>
        <taxon>Metazoa</taxon>
        <taxon>Ecdysozoa</taxon>
        <taxon>Arthropoda</taxon>
        <taxon>Chelicerata</taxon>
        <taxon>Arachnida</taxon>
        <taxon>Araneae</taxon>
        <taxon>Araneomorphae</taxon>
        <taxon>Entelegynae</taxon>
        <taxon>Araneoidea</taxon>
        <taxon>Araneidae</taxon>
        <taxon>Larinioides</taxon>
    </lineage>
</organism>
<keyword evidence="5" id="KW-0865">Zymogen</keyword>
<keyword evidence="3" id="KW-0378">Hydrolase</keyword>
<name>A0AAV2BRW3_9ARAC</name>
<feature type="signal peptide" evidence="7">
    <location>
        <begin position="1"/>
        <end position="19"/>
    </location>
</feature>